<dbReference type="EMBL" id="SAEB01000009">
    <property type="protein sequence ID" value="RVD82545.1"/>
    <property type="molecule type" value="Genomic_DNA"/>
</dbReference>
<dbReference type="OrthoDB" id="5338260at2759"/>
<dbReference type="RefSeq" id="XP_067488089.1">
    <property type="nucleotide sequence ID" value="XM_067636476.1"/>
</dbReference>
<comment type="caution">
    <text evidence="1">The sequence shown here is derived from an EMBL/GenBank/DDBJ whole genome shotgun (WGS) entry which is preliminary data.</text>
</comment>
<keyword evidence="2" id="KW-1185">Reference proteome</keyword>
<evidence type="ECO:0000313" key="2">
    <source>
        <dbReference type="Proteomes" id="UP000283090"/>
    </source>
</evidence>
<accession>A0A436ZUW3</accession>
<protein>
    <submittedName>
        <fullName evidence="1">Uncharacterized protein</fullName>
    </submittedName>
</protein>
<proteinExistence type="predicted"/>
<dbReference type="Proteomes" id="UP000283090">
    <property type="component" value="Unassembled WGS sequence"/>
</dbReference>
<sequence>MSMRLSRRKVLGALTFRYSYDAKHEIVTVCGTDFPSADGMALVTRPEGTEQFAYEHAADAGFAPDEVHHNRNWNYNSPLMPGAAKTLPAGFPLEHYMKLSTVHHPDGKLLGNFDPAHKYDEGVQIRELGSYYDGRWNSPVNWQFANVIGSTPDPNHEADSWIALWKAAYNNVDPVGCTSLDFPSTVTCGNSIVGGHVIAGQVPGEIDPRSNSVLIFPICRTHNGNNMVYMEAIIRQNAIYLSNYMN</sequence>
<organism evidence="1 2">
    <name type="scientific">Arthrobotrys flagrans</name>
    <name type="common">Nematode-trapping fungus</name>
    <name type="synonym">Trichothecium flagrans</name>
    <dbReference type="NCBI Taxonomy" id="97331"/>
    <lineage>
        <taxon>Eukaryota</taxon>
        <taxon>Fungi</taxon>
        <taxon>Dikarya</taxon>
        <taxon>Ascomycota</taxon>
        <taxon>Pezizomycotina</taxon>
        <taxon>Orbiliomycetes</taxon>
        <taxon>Orbiliales</taxon>
        <taxon>Orbiliaceae</taxon>
        <taxon>Arthrobotrys</taxon>
    </lineage>
</organism>
<reference evidence="1 2" key="1">
    <citation type="submission" date="2019-01" db="EMBL/GenBank/DDBJ databases">
        <title>Intercellular communication is required for trap formation in the nematode-trapping fungus Duddingtonia flagrans.</title>
        <authorList>
            <person name="Youssar L."/>
            <person name="Wernet V."/>
            <person name="Hensel N."/>
            <person name="Hildebrandt H.-G."/>
            <person name="Fischer R."/>
        </authorList>
    </citation>
    <scope>NUCLEOTIDE SEQUENCE [LARGE SCALE GENOMIC DNA]</scope>
    <source>
        <strain evidence="1 2">CBS H-5679</strain>
    </source>
</reference>
<gene>
    <name evidence="1" type="ORF">DFL_006967</name>
</gene>
<dbReference type="AlphaFoldDB" id="A0A436ZUW3"/>
<name>A0A436ZUW3_ARTFL</name>
<dbReference type="GeneID" id="93589278"/>
<dbReference type="VEuPathDB" id="FungiDB:DFL_006967"/>
<evidence type="ECO:0000313" key="1">
    <source>
        <dbReference type="EMBL" id="RVD82545.1"/>
    </source>
</evidence>